<dbReference type="RefSeq" id="WP_254099735.1">
    <property type="nucleotide sequence ID" value="NZ_JANATA010000007.1"/>
</dbReference>
<name>A0AA41X1V0_9ALTE</name>
<evidence type="ECO:0000256" key="4">
    <source>
        <dbReference type="PIRNR" id="PIRNR006181"/>
    </source>
</evidence>
<keyword evidence="2 4" id="KW-0648">Protein biosynthesis</keyword>
<dbReference type="GO" id="GO:0016829">
    <property type="term" value="F:lyase activity"/>
    <property type="evidence" value="ECO:0007669"/>
    <property type="project" value="UniProtKB-KW"/>
</dbReference>
<reference evidence="6" key="1">
    <citation type="submission" date="2022-07" db="EMBL/GenBank/DDBJ databases">
        <title>Characterization of the Novel Bacterium Alteromonas immobilis LMIT006 and Alteromonas gregis LMIT007.</title>
        <authorList>
            <person name="Lin X."/>
        </authorList>
    </citation>
    <scope>NUCLEOTIDE SEQUENCE</scope>
    <source>
        <strain evidence="6">LMIT007</strain>
    </source>
</reference>
<dbReference type="AlphaFoldDB" id="A0AA41X1V0"/>
<dbReference type="InterPro" id="IPR004369">
    <property type="entry name" value="Prolyl-tRNA_editing_YbaK/EbsC"/>
</dbReference>
<dbReference type="Proteomes" id="UP001165413">
    <property type="component" value="Unassembled WGS sequence"/>
</dbReference>
<dbReference type="PANTHER" id="PTHR30411:SF0">
    <property type="entry name" value="CYS-TRNA(PRO)_CYS-TRNA(CYS) DEACYLASE YBAK"/>
    <property type="match status" value="1"/>
</dbReference>
<comment type="similarity">
    <text evidence="1 4">Belongs to the prolyl-tRNA editing family. YbaK/EbsC subfamily.</text>
</comment>
<keyword evidence="7" id="KW-1185">Reference proteome</keyword>
<sequence>MTPALNILKKAKIPHEVLSYKHTPNAPAYGLEAAEKLQLPPEQVFKTLILNCDAQLVVAIIPVDHQVSLKALAKHCGVKKAEMAEPMLVTKKTGYILGGVSPLGQKVSLQTVLDNSAASLAKIYVSAGKRGLEIGLAPTDLQHLTQATFANIGIPRYG</sequence>
<evidence type="ECO:0000313" key="7">
    <source>
        <dbReference type="Proteomes" id="UP001165413"/>
    </source>
</evidence>
<dbReference type="InterPro" id="IPR007214">
    <property type="entry name" value="YbaK/aa-tRNA-synth-assoc-dom"/>
</dbReference>
<dbReference type="Pfam" id="PF04073">
    <property type="entry name" value="tRNA_edit"/>
    <property type="match status" value="1"/>
</dbReference>
<accession>A0AA41X1V0</accession>
<dbReference type="PIRSF" id="PIRSF006181">
    <property type="entry name" value="EbsC_YbaK"/>
    <property type="match status" value="1"/>
</dbReference>
<evidence type="ECO:0000259" key="5">
    <source>
        <dbReference type="Pfam" id="PF04073"/>
    </source>
</evidence>
<keyword evidence="3 4" id="KW-0456">Lyase</keyword>
<dbReference type="SUPFAM" id="SSF55826">
    <property type="entry name" value="YbaK/ProRS associated domain"/>
    <property type="match status" value="1"/>
</dbReference>
<dbReference type="Gene3D" id="3.90.960.10">
    <property type="entry name" value="YbaK/aminoacyl-tRNA synthetase-associated domain"/>
    <property type="match status" value="1"/>
</dbReference>
<dbReference type="EC" id="4.2.-.-" evidence="4"/>
<dbReference type="EMBL" id="JANATA010000007">
    <property type="protein sequence ID" value="MCP3428448.1"/>
    <property type="molecule type" value="Genomic_DNA"/>
</dbReference>
<evidence type="ECO:0000256" key="3">
    <source>
        <dbReference type="ARBA" id="ARBA00023239"/>
    </source>
</evidence>
<protein>
    <recommendedName>
        <fullName evidence="4">Cys-tRNA(Pro)/Cys-tRNA(Cys) deacylase</fullName>
        <ecNumber evidence="4">4.2.-.-</ecNumber>
    </recommendedName>
</protein>
<dbReference type="PANTHER" id="PTHR30411">
    <property type="entry name" value="CYTOPLASMIC PROTEIN"/>
    <property type="match status" value="1"/>
</dbReference>
<organism evidence="6 7">
    <name type="scientific">Opacimonas viscosa</name>
    <dbReference type="NCBI Taxonomy" id="2961944"/>
    <lineage>
        <taxon>Bacteria</taxon>
        <taxon>Pseudomonadati</taxon>
        <taxon>Pseudomonadota</taxon>
        <taxon>Gammaproteobacteria</taxon>
        <taxon>Alteromonadales</taxon>
        <taxon>Alteromonadaceae</taxon>
        <taxon>Opacimonas</taxon>
    </lineage>
</organism>
<proteinExistence type="inferred from homology"/>
<evidence type="ECO:0000256" key="2">
    <source>
        <dbReference type="ARBA" id="ARBA00022917"/>
    </source>
</evidence>
<dbReference type="GO" id="GO:0002161">
    <property type="term" value="F:aminoacyl-tRNA deacylase activity"/>
    <property type="evidence" value="ECO:0007669"/>
    <property type="project" value="InterPro"/>
</dbReference>
<comment type="caution">
    <text evidence="6">The sequence shown here is derived from an EMBL/GenBank/DDBJ whole genome shotgun (WGS) entry which is preliminary data.</text>
</comment>
<dbReference type="GO" id="GO:0006412">
    <property type="term" value="P:translation"/>
    <property type="evidence" value="ECO:0007669"/>
    <property type="project" value="UniProtKB-KW"/>
</dbReference>
<feature type="domain" description="YbaK/aminoacyl-tRNA synthetase-associated" evidence="5">
    <location>
        <begin position="32"/>
        <end position="143"/>
    </location>
</feature>
<evidence type="ECO:0000313" key="6">
    <source>
        <dbReference type="EMBL" id="MCP3428448.1"/>
    </source>
</evidence>
<dbReference type="CDD" id="cd00002">
    <property type="entry name" value="YbaK_deacylase"/>
    <property type="match status" value="1"/>
</dbReference>
<dbReference type="InterPro" id="IPR036754">
    <property type="entry name" value="YbaK/aa-tRNA-synt-asso_dom_sf"/>
</dbReference>
<evidence type="ECO:0000256" key="1">
    <source>
        <dbReference type="ARBA" id="ARBA00009798"/>
    </source>
</evidence>
<gene>
    <name evidence="6" type="primary">ybaK</name>
    <name evidence="6" type="ORF">NLF92_05760</name>
</gene>
<dbReference type="NCBIfam" id="TIGR00011">
    <property type="entry name" value="YbaK_EbsC"/>
    <property type="match status" value="1"/>
</dbReference>